<sequence>MEGQADNRTIEVALHDARARVLADLTARAVAEAEVVSLLEEALSKRRWWVQQWPDGAAYVAGLLAQDIQDALLETQGRWPLCPDCEEPHALAVEPELGPDPQWVCESRGLPIAPVGALGR</sequence>
<evidence type="ECO:0000313" key="1">
    <source>
        <dbReference type="EMBL" id="MFC4033586.1"/>
    </source>
</evidence>
<evidence type="ECO:0008006" key="3">
    <source>
        <dbReference type="Google" id="ProtNLM"/>
    </source>
</evidence>
<gene>
    <name evidence="1" type="ORF">ACFO3J_19170</name>
</gene>
<keyword evidence="2" id="KW-1185">Reference proteome</keyword>
<accession>A0ABV8HUN1</accession>
<name>A0ABV8HUN1_9ACTN</name>
<dbReference type="EMBL" id="JBHSBB010000013">
    <property type="protein sequence ID" value="MFC4033586.1"/>
    <property type="molecule type" value="Genomic_DNA"/>
</dbReference>
<organism evidence="1 2">
    <name type="scientific">Streptomyces polygonati</name>
    <dbReference type="NCBI Taxonomy" id="1617087"/>
    <lineage>
        <taxon>Bacteria</taxon>
        <taxon>Bacillati</taxon>
        <taxon>Actinomycetota</taxon>
        <taxon>Actinomycetes</taxon>
        <taxon>Kitasatosporales</taxon>
        <taxon>Streptomycetaceae</taxon>
        <taxon>Streptomyces</taxon>
    </lineage>
</organism>
<evidence type="ECO:0000313" key="2">
    <source>
        <dbReference type="Proteomes" id="UP001595765"/>
    </source>
</evidence>
<comment type="caution">
    <text evidence="1">The sequence shown here is derived from an EMBL/GenBank/DDBJ whole genome shotgun (WGS) entry which is preliminary data.</text>
</comment>
<proteinExistence type="predicted"/>
<reference evidence="2" key="1">
    <citation type="journal article" date="2019" name="Int. J. Syst. Evol. Microbiol.">
        <title>The Global Catalogue of Microorganisms (GCM) 10K type strain sequencing project: providing services to taxonomists for standard genome sequencing and annotation.</title>
        <authorList>
            <consortium name="The Broad Institute Genomics Platform"/>
            <consortium name="The Broad Institute Genome Sequencing Center for Infectious Disease"/>
            <person name="Wu L."/>
            <person name="Ma J."/>
        </authorList>
    </citation>
    <scope>NUCLEOTIDE SEQUENCE [LARGE SCALE GENOMIC DNA]</scope>
    <source>
        <strain evidence="2">CGMCC 4.7237</strain>
    </source>
</reference>
<protein>
    <recommendedName>
        <fullName evidence="3">DksA C4-type domain-containing protein</fullName>
    </recommendedName>
</protein>
<dbReference type="Proteomes" id="UP001595765">
    <property type="component" value="Unassembled WGS sequence"/>
</dbReference>
<dbReference type="RefSeq" id="WP_386430670.1">
    <property type="nucleotide sequence ID" value="NZ_JBHSBB010000013.1"/>
</dbReference>